<proteinExistence type="predicted"/>
<dbReference type="InterPro" id="IPR003613">
    <property type="entry name" value="Ubox_domain"/>
</dbReference>
<organism evidence="7 8">
    <name type="scientific">Oldenlandia corymbosa var. corymbosa</name>
    <dbReference type="NCBI Taxonomy" id="529605"/>
    <lineage>
        <taxon>Eukaryota</taxon>
        <taxon>Viridiplantae</taxon>
        <taxon>Streptophyta</taxon>
        <taxon>Embryophyta</taxon>
        <taxon>Tracheophyta</taxon>
        <taxon>Spermatophyta</taxon>
        <taxon>Magnoliopsida</taxon>
        <taxon>eudicotyledons</taxon>
        <taxon>Gunneridae</taxon>
        <taxon>Pentapetalae</taxon>
        <taxon>asterids</taxon>
        <taxon>lamiids</taxon>
        <taxon>Gentianales</taxon>
        <taxon>Rubiaceae</taxon>
        <taxon>Rubioideae</taxon>
        <taxon>Spermacoceae</taxon>
        <taxon>Hedyotis-Oldenlandia complex</taxon>
        <taxon>Oldenlandia</taxon>
    </lineage>
</organism>
<dbReference type="PANTHER" id="PTHR22849:SF61">
    <property type="entry name" value="U-BOX DOMAIN-CONTAINING PROTEIN 21"/>
    <property type="match status" value="1"/>
</dbReference>
<dbReference type="Pfam" id="PF25598">
    <property type="entry name" value="ARM_PUB"/>
    <property type="match status" value="1"/>
</dbReference>
<comment type="catalytic activity">
    <reaction evidence="1 5">
        <text>S-ubiquitinyl-[E2 ubiquitin-conjugating enzyme]-L-cysteine + [acceptor protein]-L-lysine = [E2 ubiquitin-conjugating enzyme]-L-cysteine + N(6)-ubiquitinyl-[acceptor protein]-L-lysine.</text>
        <dbReference type="EC" id="2.3.2.27"/>
    </reaction>
</comment>
<evidence type="ECO:0000313" key="8">
    <source>
        <dbReference type="Proteomes" id="UP001161247"/>
    </source>
</evidence>
<gene>
    <name evidence="7" type="ORF">OLC1_LOCUS17969</name>
</gene>
<dbReference type="Proteomes" id="UP001161247">
    <property type="component" value="Chromosome 6"/>
</dbReference>
<dbReference type="PROSITE" id="PS51698">
    <property type="entry name" value="U_BOX"/>
    <property type="match status" value="1"/>
</dbReference>
<sequence>MIFSWRQKRANRRNGGGKNGNSDGGIDLELSIPTHFRCPVSLDIMKDPVTLSTGITYDRDSIEKWIEAGNQTCPVTNQVLRSFDLIPNHSIRKMIQDWCVEKRPYGVERIPTPRIPITPYEVTEISKKLEAAAERKDGKKCQELVGKIKDLARESERNKKCIVENGIGFVIASSFESFAADSVEKNEEVLKDLLSALTWVNPLGIEGQSKIGSSTSLFCIALFLNGEDLSSRQHSVTVLRELLSHSSDKKFADGLMEIDSVFESLFKIVKVPICPAATKASLMVIYHMLQSRRSEKLALKLVELGMVDLILEMLVEGEKSTSEKALGVLESICNWKVGREKACENALTMPILVKKILRVSELATEFAVSTLWKLCKEVDDESPVIEALQVGAFQKLLVVLQVGCGEMTKEKITELLKLMNLFRSRLDCFDSSSMGFKYIQRPY</sequence>
<comment type="pathway">
    <text evidence="2 5">Protein modification; protein ubiquitination.</text>
</comment>
<dbReference type="InterPro" id="IPR045210">
    <property type="entry name" value="RING-Ubox_PUB"/>
</dbReference>
<evidence type="ECO:0000256" key="1">
    <source>
        <dbReference type="ARBA" id="ARBA00000900"/>
    </source>
</evidence>
<dbReference type="InterPro" id="IPR013083">
    <property type="entry name" value="Znf_RING/FYVE/PHD"/>
</dbReference>
<name>A0AAV1DQY2_OLDCO</name>
<dbReference type="SUPFAM" id="SSF57850">
    <property type="entry name" value="RING/U-box"/>
    <property type="match status" value="1"/>
</dbReference>
<keyword evidence="3 5" id="KW-0808">Transferase</keyword>
<dbReference type="GO" id="GO:0061630">
    <property type="term" value="F:ubiquitin protein ligase activity"/>
    <property type="evidence" value="ECO:0007669"/>
    <property type="project" value="UniProtKB-UniRule"/>
</dbReference>
<dbReference type="CDD" id="cd16664">
    <property type="entry name" value="RING-Ubox_PUB"/>
    <property type="match status" value="1"/>
</dbReference>
<dbReference type="InterPro" id="IPR011989">
    <property type="entry name" value="ARM-like"/>
</dbReference>
<protein>
    <recommendedName>
        <fullName evidence="5 6">U-box domain-containing protein</fullName>
        <ecNumber evidence="5">2.3.2.27</ecNumber>
    </recommendedName>
    <alternativeName>
        <fullName evidence="5">RING-type E3 ubiquitin transferase PUB</fullName>
    </alternativeName>
</protein>
<evidence type="ECO:0000259" key="6">
    <source>
        <dbReference type="PROSITE" id="PS51698"/>
    </source>
</evidence>
<dbReference type="Gene3D" id="1.25.10.10">
    <property type="entry name" value="Leucine-rich Repeat Variant"/>
    <property type="match status" value="1"/>
</dbReference>
<dbReference type="Pfam" id="PF04564">
    <property type="entry name" value="U-box"/>
    <property type="match status" value="1"/>
</dbReference>
<feature type="domain" description="U-box" evidence="6">
    <location>
        <begin position="31"/>
        <end position="105"/>
    </location>
</feature>
<dbReference type="AlphaFoldDB" id="A0AAV1DQY2"/>
<dbReference type="SUPFAM" id="SSF48371">
    <property type="entry name" value="ARM repeat"/>
    <property type="match status" value="1"/>
</dbReference>
<reference evidence="7" key="1">
    <citation type="submission" date="2023-03" db="EMBL/GenBank/DDBJ databases">
        <authorList>
            <person name="Julca I."/>
        </authorList>
    </citation>
    <scope>NUCLEOTIDE SEQUENCE</scope>
</reference>
<dbReference type="InterPro" id="IPR016024">
    <property type="entry name" value="ARM-type_fold"/>
</dbReference>
<evidence type="ECO:0000256" key="2">
    <source>
        <dbReference type="ARBA" id="ARBA00004906"/>
    </source>
</evidence>
<dbReference type="EC" id="2.3.2.27" evidence="5"/>
<dbReference type="InterPro" id="IPR058678">
    <property type="entry name" value="ARM_PUB"/>
</dbReference>
<dbReference type="GO" id="GO:0006952">
    <property type="term" value="P:defense response"/>
    <property type="evidence" value="ECO:0007669"/>
    <property type="project" value="UniProtKB-ARBA"/>
</dbReference>
<keyword evidence="4 5" id="KW-0833">Ubl conjugation pathway</keyword>
<dbReference type="GO" id="GO:0016567">
    <property type="term" value="P:protein ubiquitination"/>
    <property type="evidence" value="ECO:0007669"/>
    <property type="project" value="UniProtKB-UniRule"/>
</dbReference>
<dbReference type="SMART" id="SM00504">
    <property type="entry name" value="Ubox"/>
    <property type="match status" value="1"/>
</dbReference>
<dbReference type="PANTHER" id="PTHR22849">
    <property type="entry name" value="WDSAM1 PROTEIN"/>
    <property type="match status" value="1"/>
</dbReference>
<dbReference type="FunFam" id="3.30.40.10:FF:000437">
    <property type="entry name" value="RING-type E3 ubiquitin transferase"/>
    <property type="match status" value="1"/>
</dbReference>
<evidence type="ECO:0000313" key="7">
    <source>
        <dbReference type="EMBL" id="CAI9110280.1"/>
    </source>
</evidence>
<accession>A0AAV1DQY2</accession>
<comment type="function">
    <text evidence="5">Functions as an E3 ubiquitin ligase.</text>
</comment>
<evidence type="ECO:0000256" key="4">
    <source>
        <dbReference type="ARBA" id="ARBA00022786"/>
    </source>
</evidence>
<keyword evidence="8" id="KW-1185">Reference proteome</keyword>
<dbReference type="Gene3D" id="3.30.40.10">
    <property type="entry name" value="Zinc/RING finger domain, C3HC4 (zinc finger)"/>
    <property type="match status" value="1"/>
</dbReference>
<dbReference type="InterPro" id="IPR045185">
    <property type="entry name" value="PUB22/23/24-like"/>
</dbReference>
<evidence type="ECO:0000256" key="3">
    <source>
        <dbReference type="ARBA" id="ARBA00022679"/>
    </source>
</evidence>
<evidence type="ECO:0000256" key="5">
    <source>
        <dbReference type="RuleBase" id="RU369093"/>
    </source>
</evidence>
<dbReference type="EMBL" id="OX459123">
    <property type="protein sequence ID" value="CAI9110280.1"/>
    <property type="molecule type" value="Genomic_DNA"/>
</dbReference>